<gene>
    <name evidence="4" type="primary">LOC110409366</name>
</gene>
<reference evidence="4" key="1">
    <citation type="submission" date="2025-08" db="UniProtKB">
        <authorList>
            <consortium name="RefSeq"/>
        </authorList>
    </citation>
    <scope>IDENTIFICATION</scope>
    <source>
        <tissue evidence="4">Leaf</tissue>
    </source>
</reference>
<dbReference type="InterPro" id="IPR002885">
    <property type="entry name" value="PPR_rpt"/>
</dbReference>
<feature type="repeat" description="PPR" evidence="2">
    <location>
        <begin position="186"/>
        <end position="220"/>
    </location>
</feature>
<feature type="repeat" description="PPR" evidence="2">
    <location>
        <begin position="356"/>
        <end position="390"/>
    </location>
</feature>
<feature type="repeat" description="PPR" evidence="2">
    <location>
        <begin position="590"/>
        <end position="624"/>
    </location>
</feature>
<feature type="repeat" description="PPR" evidence="2">
    <location>
        <begin position="221"/>
        <end position="255"/>
    </location>
</feature>
<dbReference type="GeneID" id="110409366"/>
<feature type="repeat" description="PPR" evidence="2">
    <location>
        <begin position="256"/>
        <end position="286"/>
    </location>
</feature>
<dbReference type="OrthoDB" id="951945at2759"/>
<evidence type="ECO:0000313" key="3">
    <source>
        <dbReference type="Proteomes" id="UP000504621"/>
    </source>
</evidence>
<feature type="repeat" description="PPR" evidence="2">
    <location>
        <begin position="85"/>
        <end position="119"/>
    </location>
</feature>
<dbReference type="Pfam" id="PF12854">
    <property type="entry name" value="PPR_1"/>
    <property type="match status" value="1"/>
</dbReference>
<keyword evidence="3" id="KW-1185">Reference proteome</keyword>
<evidence type="ECO:0000313" key="4">
    <source>
        <dbReference type="RefSeq" id="XP_021274359.1"/>
    </source>
</evidence>
<dbReference type="GO" id="GO:0003723">
    <property type="term" value="F:RNA binding"/>
    <property type="evidence" value="ECO:0007669"/>
    <property type="project" value="InterPro"/>
</dbReference>
<feature type="repeat" description="PPR" evidence="2">
    <location>
        <begin position="155"/>
        <end position="185"/>
    </location>
</feature>
<feature type="repeat" description="PPR" evidence="2">
    <location>
        <begin position="453"/>
        <end position="487"/>
    </location>
</feature>
<sequence>MNVWRSQGALSTLSKPRISLSQLNNLLHLCSKSKSLNQGKQIHPQIISNGSHQNTFIITKLVQMYADCDDLVSANKLFDRLPQPNVFSWTAILAFYSKHGMYKKCIESYCEMKMSGVLPDGYVFPKVLRASVEGLCLETGICVHKDVIVCGCEFYLEVCNSLIDMYGRCGDLTSARQVFNEMVERDLLSWNLMISGYVGNGMLELGLEILNCMRLDGFEPDVVTWNMVMDGYCRMGKCDEALKIFKYIKEPNIISWTTLISGYSRIGQHESSLRIFKDMLNKGVVLPDLYCLSSALVSCRHLGALLSGKEIHGFGIKMVIGRSFYGSAGPALLTLYSKCDRSRDAGNIFEVMDKSDTVTWNAMILGFVDLGLGHMAVDCFGEMQRMEIKNDQTTICTVLPVCELRHGKQLHAYIRRRYSDSICPIWNALVHMYSKCGCIGSAYSVFSNMVARDLVSWNTMIGGFALHGLGEAALQLLKEMNYLGVCPSPVTLTSALSACNHSGLVDEGLNVFNSMTRDFHLSPSMEHFACVVDMLSRAGRLEDAINVIEKMPLKPDKCTWGALLAACRAYQNVDVAKVAAEHLICLEPEQAGHYITLSNIYAKTGRWNDAVRVRKQMEEKGLAKPSGQSWIASGS</sequence>
<protein>
    <submittedName>
        <fullName evidence="4">Pentatricopeptide repeat-containing protein DOT4, chloroplastic-like</fullName>
    </submittedName>
</protein>
<name>A0A6J0ZJJ0_9ROSI</name>
<dbReference type="InterPro" id="IPR046960">
    <property type="entry name" value="PPR_At4g14850-like_plant"/>
</dbReference>
<dbReference type="Gene3D" id="1.25.40.10">
    <property type="entry name" value="Tetratricopeptide repeat domain"/>
    <property type="match status" value="3"/>
</dbReference>
<dbReference type="FunFam" id="1.25.40.10:FF:000090">
    <property type="entry name" value="Pentatricopeptide repeat-containing protein, chloroplastic"/>
    <property type="match status" value="1"/>
</dbReference>
<proteinExistence type="predicted"/>
<dbReference type="Pfam" id="PF13041">
    <property type="entry name" value="PPR_2"/>
    <property type="match status" value="3"/>
</dbReference>
<accession>A0A6J0ZJJ0</accession>
<dbReference type="NCBIfam" id="TIGR00756">
    <property type="entry name" value="PPR"/>
    <property type="match status" value="8"/>
</dbReference>
<dbReference type="Proteomes" id="UP000504621">
    <property type="component" value="Unplaced"/>
</dbReference>
<dbReference type="RefSeq" id="XP_021274359.1">
    <property type="nucleotide sequence ID" value="XM_021418684.1"/>
</dbReference>
<keyword evidence="1" id="KW-0677">Repeat</keyword>
<dbReference type="InterPro" id="IPR046848">
    <property type="entry name" value="E_motif"/>
</dbReference>
<dbReference type="GO" id="GO:0009451">
    <property type="term" value="P:RNA modification"/>
    <property type="evidence" value="ECO:0007669"/>
    <property type="project" value="InterPro"/>
</dbReference>
<dbReference type="Pfam" id="PF01535">
    <property type="entry name" value="PPR"/>
    <property type="match status" value="4"/>
</dbReference>
<dbReference type="PROSITE" id="PS51375">
    <property type="entry name" value="PPR"/>
    <property type="match status" value="8"/>
</dbReference>
<dbReference type="PANTHER" id="PTHR47926">
    <property type="entry name" value="PENTATRICOPEPTIDE REPEAT-CONTAINING PROTEIN"/>
    <property type="match status" value="1"/>
</dbReference>
<dbReference type="AlphaFoldDB" id="A0A6J0ZJJ0"/>
<organism evidence="3 4">
    <name type="scientific">Herrania umbratica</name>
    <dbReference type="NCBI Taxonomy" id="108875"/>
    <lineage>
        <taxon>Eukaryota</taxon>
        <taxon>Viridiplantae</taxon>
        <taxon>Streptophyta</taxon>
        <taxon>Embryophyta</taxon>
        <taxon>Tracheophyta</taxon>
        <taxon>Spermatophyta</taxon>
        <taxon>Magnoliopsida</taxon>
        <taxon>eudicotyledons</taxon>
        <taxon>Gunneridae</taxon>
        <taxon>Pentapetalae</taxon>
        <taxon>rosids</taxon>
        <taxon>malvids</taxon>
        <taxon>Malvales</taxon>
        <taxon>Malvaceae</taxon>
        <taxon>Byttnerioideae</taxon>
        <taxon>Herrania</taxon>
    </lineage>
</organism>
<dbReference type="Pfam" id="PF20431">
    <property type="entry name" value="E_motif"/>
    <property type="match status" value="1"/>
</dbReference>
<dbReference type="InterPro" id="IPR011990">
    <property type="entry name" value="TPR-like_helical_dom_sf"/>
</dbReference>
<evidence type="ECO:0000256" key="2">
    <source>
        <dbReference type="PROSITE-ProRule" id="PRU00708"/>
    </source>
</evidence>
<dbReference type="SUPFAM" id="SSF48452">
    <property type="entry name" value="TPR-like"/>
    <property type="match status" value="1"/>
</dbReference>
<evidence type="ECO:0000256" key="1">
    <source>
        <dbReference type="ARBA" id="ARBA00022737"/>
    </source>
</evidence>